<comment type="subcellular location">
    <subcellularLocation>
        <location evidence="1">Cytoplasm</location>
    </subcellularLocation>
</comment>
<feature type="region of interest" description="Disordered" evidence="5">
    <location>
        <begin position="1"/>
        <end position="21"/>
    </location>
</feature>
<evidence type="ECO:0000256" key="3">
    <source>
        <dbReference type="ARBA" id="ARBA00022837"/>
    </source>
</evidence>
<dbReference type="EMBL" id="CP111017">
    <property type="protein sequence ID" value="WAR08769.1"/>
    <property type="molecule type" value="Genomic_DNA"/>
</dbReference>
<dbReference type="SUPFAM" id="SSF46966">
    <property type="entry name" value="Spectrin repeat"/>
    <property type="match status" value="1"/>
</dbReference>
<keyword evidence="4" id="KW-0206">Cytoskeleton</keyword>
<evidence type="ECO:0000313" key="8">
    <source>
        <dbReference type="Proteomes" id="UP001164746"/>
    </source>
</evidence>
<reference evidence="7" key="1">
    <citation type="submission" date="2022-11" db="EMBL/GenBank/DDBJ databases">
        <title>Centuries of genome instability and evolution in soft-shell clam transmissible cancer (bioRxiv).</title>
        <authorList>
            <person name="Hart S.F.M."/>
            <person name="Yonemitsu M.A."/>
            <person name="Giersch R.M."/>
            <person name="Beal B.F."/>
            <person name="Arriagada G."/>
            <person name="Davis B.W."/>
            <person name="Ostrander E.A."/>
            <person name="Goff S.P."/>
            <person name="Metzger M.J."/>
        </authorList>
    </citation>
    <scope>NUCLEOTIDE SEQUENCE</scope>
    <source>
        <strain evidence="7">MELC-2E11</strain>
        <tissue evidence="7">Siphon/mantle</tissue>
    </source>
</reference>
<evidence type="ECO:0000256" key="2">
    <source>
        <dbReference type="ARBA" id="ARBA00022490"/>
    </source>
</evidence>
<keyword evidence="3" id="KW-0106">Calcium</keyword>
<dbReference type="InterPro" id="IPR050774">
    <property type="entry name" value="KCMF1/Dystrophin"/>
</dbReference>
<dbReference type="PANTHER" id="PTHR12268:SF14">
    <property type="entry name" value="DYSTROPHIN-1"/>
    <property type="match status" value="1"/>
</dbReference>
<dbReference type="PANTHER" id="PTHR12268">
    <property type="entry name" value="E3 UBIQUITIN-PROTEIN LIGASE KCMF1"/>
    <property type="match status" value="1"/>
</dbReference>
<dbReference type="Proteomes" id="UP001164746">
    <property type="component" value="Chromosome 6"/>
</dbReference>
<accession>A0ABY7ENM7</accession>
<name>A0ABY7ENM7_MYAAR</name>
<proteinExistence type="predicted"/>
<keyword evidence="8" id="KW-1185">Reference proteome</keyword>
<evidence type="ECO:0000256" key="1">
    <source>
        <dbReference type="ARBA" id="ARBA00004496"/>
    </source>
</evidence>
<feature type="non-terminal residue" evidence="7">
    <location>
        <position position="1"/>
    </location>
</feature>
<dbReference type="Gene3D" id="1.20.58.60">
    <property type="match status" value="1"/>
</dbReference>
<evidence type="ECO:0000313" key="6">
    <source>
        <dbReference type="EMBL" id="WAR08769.1"/>
    </source>
</evidence>
<protein>
    <submittedName>
        <fullName evidence="7">Uncharacterized protein</fullName>
    </submittedName>
</protein>
<gene>
    <name evidence="6" type="ORF">MAR_018727</name>
    <name evidence="7" type="ORF">MAR_018759</name>
</gene>
<dbReference type="EMBL" id="CP111017">
    <property type="protein sequence ID" value="WAR08801.1"/>
    <property type="molecule type" value="Genomic_DNA"/>
</dbReference>
<evidence type="ECO:0000256" key="5">
    <source>
        <dbReference type="SAM" id="MobiDB-lite"/>
    </source>
</evidence>
<evidence type="ECO:0000313" key="7">
    <source>
        <dbReference type="EMBL" id="WAR08801.1"/>
    </source>
</evidence>
<feature type="non-terminal residue" evidence="7">
    <location>
        <position position="134"/>
    </location>
</feature>
<sequence>KEAQTKAAVPLATSPKDGKSDWSALDQSVAELRDWLTLLERMLKSQRVAVGDMDEIEELIKKYKARKHSKSPNLIFLEDVERILIQIKSLLKYMQGNLQDMEDKRGKLVEISDTTTWLQVLPARSPEQKAFLEK</sequence>
<organism evidence="7 8">
    <name type="scientific">Mya arenaria</name>
    <name type="common">Soft-shell clam</name>
    <dbReference type="NCBI Taxonomy" id="6604"/>
    <lineage>
        <taxon>Eukaryota</taxon>
        <taxon>Metazoa</taxon>
        <taxon>Spiralia</taxon>
        <taxon>Lophotrochozoa</taxon>
        <taxon>Mollusca</taxon>
        <taxon>Bivalvia</taxon>
        <taxon>Autobranchia</taxon>
        <taxon>Heteroconchia</taxon>
        <taxon>Euheterodonta</taxon>
        <taxon>Imparidentia</taxon>
        <taxon>Neoheterodontei</taxon>
        <taxon>Myida</taxon>
        <taxon>Myoidea</taxon>
        <taxon>Myidae</taxon>
        <taxon>Mya</taxon>
    </lineage>
</organism>
<evidence type="ECO:0000256" key="4">
    <source>
        <dbReference type="ARBA" id="ARBA00023212"/>
    </source>
</evidence>
<keyword evidence="2" id="KW-0963">Cytoplasm</keyword>